<dbReference type="PANTHER" id="PTHR47642">
    <property type="entry name" value="ATP-DEPENDENT DNA HELICASE"/>
    <property type="match status" value="1"/>
</dbReference>
<dbReference type="GO" id="GO:0006310">
    <property type="term" value="P:DNA recombination"/>
    <property type="evidence" value="ECO:0007669"/>
    <property type="project" value="UniProtKB-UniRule"/>
</dbReference>
<evidence type="ECO:0000256" key="16">
    <source>
        <dbReference type="SAM" id="MobiDB-lite"/>
    </source>
</evidence>
<comment type="subcellular location">
    <subcellularLocation>
        <location evidence="2">Nucleus</location>
        <location evidence="2">Nucleolus</location>
    </subcellularLocation>
    <subcellularLocation>
        <location evidence="15">Nucleus</location>
    </subcellularLocation>
    <subcellularLocation>
        <location evidence="15">Mitochondrion</location>
    </subcellularLocation>
</comment>
<keyword evidence="10 15" id="KW-0233">DNA recombination</keyword>
<comment type="subunit">
    <text evidence="15">Monomer.</text>
</comment>
<dbReference type="GO" id="GO:0003697">
    <property type="term" value="F:single-stranded DNA binding"/>
    <property type="evidence" value="ECO:0007669"/>
    <property type="project" value="UniProtKB-ARBA"/>
</dbReference>
<keyword evidence="3 15" id="KW-0547">Nucleotide-binding</keyword>
<sequence length="821" mass="91848">MLRKSLKINKSTLNLGAVIHQYNIQTLQIKYSTLAMSSSADTSYCSEICSSPTYARPSTQVKTIIRPEPSNTLTPGLINYIQNTQWSSTFDESQEQPQLDEVRPQTEILLREFEMDAIFSDEVPLDGPLSTSPSSSKEKVQIPHPVQDEPQSVVKPISPLRSSQVQNIPPQSKSVHRITSPISSPSSKKSKTSFVSARQFSTVTRQQAATSNSNHTILLATQNAPNDIQDQHNKGILAPKVVKPIILSKEQEHVLNLAYHGTSLFYTGSAGTGKSILLKAMIKSLRKKHEPGTVAVTASTGLAACNIGGTTLHAFAGVGLGDMDLPKCLKKIKANRSAYTKWLKTKVLIIDEVSMIDGKFLDKLNEIAKTLRKNQRPFGGIQLIVSGDFYQLPPVTKRSVQDNLNGDYSSLIEETVFAFESMAWKETIACTIILKEVFRQKGDQEFVDMLNEMRTGKVSKTNAKKFQYLQRPLASNDGIEPAELFPTRAEVDNANHQRLQTLTDKALVYQSVDTGTLPAQKRFLVLNDSLATPRLFLKKNAQVMCIKNFDDTLVNGSLGQVVDFMDRNTYMAYREMKETDKSAEEISELVSKERKGKVVDLPEDEDTNGISENIPLSESVFSYIADMKGPDNGSSQDSGASTFEANKQRKLELLKQLHETSTLRKYPLVRFLLPDGFNHREVLVEPEEWTVEDESGTVLARRIQLPLILAWSLSIHKSQGQTLPKVKVDLRRIFERGQAYVALSRASSRRGLQILNFRTDKVMVHEKVNRFYMTLLTAEEIQNEEQNGKENIEFNQISGGSAATPIAIENKQRPKRIDDYF</sequence>
<dbReference type="SMART" id="SM00382">
    <property type="entry name" value="AAA"/>
    <property type="match status" value="1"/>
</dbReference>
<keyword evidence="6 15" id="KW-0347">Helicase</keyword>
<keyword evidence="11 15" id="KW-0234">DNA repair</keyword>
<dbReference type="InterPro" id="IPR051055">
    <property type="entry name" value="PIF1_helicase"/>
</dbReference>
<evidence type="ECO:0000256" key="2">
    <source>
        <dbReference type="ARBA" id="ARBA00004604"/>
    </source>
</evidence>
<evidence type="ECO:0000256" key="7">
    <source>
        <dbReference type="ARBA" id="ARBA00022840"/>
    </source>
</evidence>
<dbReference type="GO" id="GO:0016787">
    <property type="term" value="F:hydrolase activity"/>
    <property type="evidence" value="ECO:0007669"/>
    <property type="project" value="UniProtKB-KW"/>
</dbReference>
<evidence type="ECO:0000256" key="9">
    <source>
        <dbReference type="ARBA" id="ARBA00023128"/>
    </source>
</evidence>
<dbReference type="GO" id="GO:0005730">
    <property type="term" value="C:nucleolus"/>
    <property type="evidence" value="ECO:0007669"/>
    <property type="project" value="UniProtKB-SubCell"/>
</dbReference>
<dbReference type="GO" id="GO:0005739">
    <property type="term" value="C:mitochondrion"/>
    <property type="evidence" value="ECO:0007669"/>
    <property type="project" value="UniProtKB-SubCell"/>
</dbReference>
<comment type="similarity">
    <text evidence="15">Belongs to the helicase family. PIF1 subfamily.</text>
</comment>
<evidence type="ECO:0000256" key="10">
    <source>
        <dbReference type="ARBA" id="ARBA00023172"/>
    </source>
</evidence>
<evidence type="ECO:0000256" key="8">
    <source>
        <dbReference type="ARBA" id="ARBA00023125"/>
    </source>
</evidence>
<feature type="DNA-binding region" evidence="15">
    <location>
        <begin position="738"/>
        <end position="757"/>
    </location>
</feature>
<evidence type="ECO:0000256" key="4">
    <source>
        <dbReference type="ARBA" id="ARBA00022763"/>
    </source>
</evidence>
<feature type="compositionally biased region" description="Low complexity" evidence="16">
    <location>
        <begin position="178"/>
        <end position="187"/>
    </location>
</feature>
<comment type="cofactor">
    <cofactor evidence="1 15">
        <name>Mg(2+)</name>
        <dbReference type="ChEBI" id="CHEBI:18420"/>
    </cofactor>
</comment>
<dbReference type="EC" id="5.6.2.3" evidence="15"/>
<protein>
    <recommendedName>
        <fullName evidence="15">ATP-dependent DNA helicase PIF1</fullName>
        <ecNumber evidence="15">5.6.2.3</ecNumber>
    </recommendedName>
    <alternativeName>
        <fullName evidence="15">DNA 5'-3' helicase PIF1</fullName>
    </alternativeName>
    <alternativeName>
        <fullName evidence="15">DNA repair and recombination helicase PIF1</fullName>
    </alternativeName>
</protein>
<gene>
    <name evidence="15" type="primary">PIF1</name>
    <name evidence="18" type="ORF">CLIB1423_11S04192</name>
</gene>
<feature type="domain" description="AAA+ ATPase" evidence="17">
    <location>
        <begin position="260"/>
        <end position="407"/>
    </location>
</feature>
<dbReference type="Gene3D" id="3.40.50.300">
    <property type="entry name" value="P-loop containing nucleotide triphosphate hydrolases"/>
    <property type="match status" value="1"/>
</dbReference>
<comment type="catalytic activity">
    <reaction evidence="14 15">
        <text>ATP + H2O = ADP + phosphate + H(+)</text>
        <dbReference type="Rhea" id="RHEA:13065"/>
        <dbReference type="ChEBI" id="CHEBI:15377"/>
        <dbReference type="ChEBI" id="CHEBI:15378"/>
        <dbReference type="ChEBI" id="CHEBI:30616"/>
        <dbReference type="ChEBI" id="CHEBI:43474"/>
        <dbReference type="ChEBI" id="CHEBI:456216"/>
        <dbReference type="EC" id="5.6.2.3"/>
    </reaction>
</comment>
<dbReference type="Pfam" id="PF05970">
    <property type="entry name" value="PIF1"/>
    <property type="match status" value="1"/>
</dbReference>
<dbReference type="EMBL" id="CAKXYY010000011">
    <property type="protein sequence ID" value="CAH2353633.1"/>
    <property type="molecule type" value="Genomic_DNA"/>
</dbReference>
<dbReference type="FunFam" id="3.40.50.300:FF:001226">
    <property type="entry name" value="ATP-dependent DNA helicase PIF1"/>
    <property type="match status" value="1"/>
</dbReference>
<dbReference type="GO" id="GO:0005524">
    <property type="term" value="F:ATP binding"/>
    <property type="evidence" value="ECO:0007669"/>
    <property type="project" value="UniProtKB-UniRule"/>
</dbReference>
<keyword evidence="13 15" id="KW-0539">Nucleus</keyword>
<organism evidence="18 19">
    <name type="scientific">[Candida] railenensis</name>
    <dbReference type="NCBI Taxonomy" id="45579"/>
    <lineage>
        <taxon>Eukaryota</taxon>
        <taxon>Fungi</taxon>
        <taxon>Dikarya</taxon>
        <taxon>Ascomycota</taxon>
        <taxon>Saccharomycotina</taxon>
        <taxon>Pichiomycetes</taxon>
        <taxon>Debaryomycetaceae</taxon>
        <taxon>Kurtzmaniella</taxon>
    </lineage>
</organism>
<evidence type="ECO:0000313" key="19">
    <source>
        <dbReference type="Proteomes" id="UP000837801"/>
    </source>
</evidence>
<evidence type="ECO:0000256" key="12">
    <source>
        <dbReference type="ARBA" id="ARBA00023235"/>
    </source>
</evidence>
<dbReference type="InterPro" id="IPR048293">
    <property type="entry name" value="PIF1_RRM3_pfh1"/>
</dbReference>
<evidence type="ECO:0000256" key="5">
    <source>
        <dbReference type="ARBA" id="ARBA00022801"/>
    </source>
</evidence>
<proteinExistence type="inferred from homology"/>
<dbReference type="HAMAP" id="MF_03176">
    <property type="entry name" value="PIF1"/>
    <property type="match status" value="1"/>
</dbReference>
<dbReference type="Pfam" id="PF21530">
    <property type="entry name" value="Pif1_2B_dom"/>
    <property type="match status" value="1"/>
</dbReference>
<dbReference type="CDD" id="cd18809">
    <property type="entry name" value="SF1_C_RecD"/>
    <property type="match status" value="1"/>
</dbReference>
<evidence type="ECO:0000256" key="1">
    <source>
        <dbReference type="ARBA" id="ARBA00001946"/>
    </source>
</evidence>
<evidence type="ECO:0000313" key="18">
    <source>
        <dbReference type="EMBL" id="CAH2353633.1"/>
    </source>
</evidence>
<dbReference type="PANTHER" id="PTHR47642:SF5">
    <property type="entry name" value="ATP-DEPENDENT DNA HELICASE"/>
    <property type="match status" value="1"/>
</dbReference>
<feature type="compositionally biased region" description="Polar residues" evidence="16">
    <location>
        <begin position="160"/>
        <end position="173"/>
    </location>
</feature>
<keyword evidence="7 15" id="KW-0067">ATP-binding</keyword>
<dbReference type="InterPro" id="IPR010285">
    <property type="entry name" value="DNA_helicase_pif1-like_DEAD"/>
</dbReference>
<dbReference type="CDD" id="cd18037">
    <property type="entry name" value="DEXSc_Pif1_like"/>
    <property type="match status" value="1"/>
</dbReference>
<evidence type="ECO:0000256" key="13">
    <source>
        <dbReference type="ARBA" id="ARBA00023242"/>
    </source>
</evidence>
<keyword evidence="19" id="KW-1185">Reference proteome</keyword>
<dbReference type="OrthoDB" id="432234at2759"/>
<dbReference type="Proteomes" id="UP000837801">
    <property type="component" value="Unassembled WGS sequence"/>
</dbReference>
<dbReference type="InterPro" id="IPR003593">
    <property type="entry name" value="AAA+_ATPase"/>
</dbReference>
<dbReference type="InterPro" id="IPR049163">
    <property type="entry name" value="Pif1-like_2B_dom"/>
</dbReference>
<dbReference type="GO" id="GO:0006281">
    <property type="term" value="P:DNA repair"/>
    <property type="evidence" value="ECO:0007669"/>
    <property type="project" value="UniProtKB-UniRule"/>
</dbReference>
<name>A0A9P0QRK9_9ASCO</name>
<dbReference type="GO" id="GO:0043139">
    <property type="term" value="F:5'-3' DNA helicase activity"/>
    <property type="evidence" value="ECO:0007669"/>
    <property type="project" value="UniProtKB-UniRule"/>
</dbReference>
<dbReference type="GO" id="GO:0000723">
    <property type="term" value="P:telomere maintenance"/>
    <property type="evidence" value="ECO:0007669"/>
    <property type="project" value="InterPro"/>
</dbReference>
<feature type="binding site" evidence="15">
    <location>
        <begin position="268"/>
        <end position="275"/>
    </location>
    <ligand>
        <name>ATP</name>
        <dbReference type="ChEBI" id="CHEBI:30616"/>
    </ligand>
</feature>
<evidence type="ECO:0000256" key="15">
    <source>
        <dbReference type="HAMAP-Rule" id="MF_03176"/>
    </source>
</evidence>
<reference evidence="18" key="1">
    <citation type="submission" date="2022-03" db="EMBL/GenBank/DDBJ databases">
        <authorList>
            <person name="Legras J.-L."/>
            <person name="Devillers H."/>
            <person name="Grondin C."/>
        </authorList>
    </citation>
    <scope>NUCLEOTIDE SEQUENCE</scope>
    <source>
        <strain evidence="18">CLIB 1423</strain>
    </source>
</reference>
<feature type="region of interest" description="Disordered" evidence="16">
    <location>
        <begin position="122"/>
        <end position="193"/>
    </location>
</feature>
<keyword evidence="12 15" id="KW-0413">Isomerase</keyword>
<evidence type="ECO:0000256" key="6">
    <source>
        <dbReference type="ARBA" id="ARBA00022806"/>
    </source>
</evidence>
<evidence type="ECO:0000256" key="11">
    <source>
        <dbReference type="ARBA" id="ARBA00023204"/>
    </source>
</evidence>
<accession>A0A9P0QRK9</accession>
<dbReference type="InterPro" id="IPR027417">
    <property type="entry name" value="P-loop_NTPase"/>
</dbReference>
<dbReference type="AlphaFoldDB" id="A0A9P0QRK9"/>
<comment type="function">
    <text evidence="15">DNA-dependent ATPase and 5'-3' DNA helicase required for the maintenance of both mitochondrial and nuclear genome stability.</text>
</comment>
<keyword evidence="5 15" id="KW-0378">Hydrolase</keyword>
<comment type="caution">
    <text evidence="18">The sequence shown here is derived from an EMBL/GenBank/DDBJ whole genome shotgun (WGS) entry which is preliminary data.</text>
</comment>
<evidence type="ECO:0000256" key="14">
    <source>
        <dbReference type="ARBA" id="ARBA00048954"/>
    </source>
</evidence>
<evidence type="ECO:0000259" key="17">
    <source>
        <dbReference type="SMART" id="SM00382"/>
    </source>
</evidence>
<evidence type="ECO:0000256" key="3">
    <source>
        <dbReference type="ARBA" id="ARBA00022741"/>
    </source>
</evidence>
<keyword evidence="8 15" id="KW-0238">DNA-binding</keyword>
<keyword evidence="9 15" id="KW-0496">Mitochondrion</keyword>
<dbReference type="SUPFAM" id="SSF52540">
    <property type="entry name" value="P-loop containing nucleoside triphosphate hydrolases"/>
    <property type="match status" value="2"/>
</dbReference>
<keyword evidence="4 15" id="KW-0227">DNA damage</keyword>